<evidence type="ECO:0000313" key="1">
    <source>
        <dbReference type="EMBL" id="SQH78064.1"/>
    </source>
</evidence>
<reference evidence="2" key="1">
    <citation type="submission" date="2018-06" db="EMBL/GenBank/DDBJ databases">
        <authorList>
            <person name="Cea G.-C."/>
            <person name="William W."/>
        </authorList>
    </citation>
    <scope>NUCLEOTIDE SEQUENCE [LARGE SCALE GENOMIC DNA]</scope>
    <source>
        <strain evidence="2">DB21MT-2</strain>
    </source>
</reference>
<name>A0A330M9H4_9GAMM</name>
<dbReference type="Proteomes" id="UP000250123">
    <property type="component" value="Chromosome SHEWBE"/>
</dbReference>
<dbReference type="EMBL" id="LS483452">
    <property type="protein sequence ID" value="SQH78064.1"/>
    <property type="molecule type" value="Genomic_DNA"/>
</dbReference>
<accession>A0A330M9H4</accession>
<evidence type="ECO:0000313" key="2">
    <source>
        <dbReference type="Proteomes" id="UP000250123"/>
    </source>
</evidence>
<dbReference type="KEGG" id="sbk:SHEWBE_4104"/>
<organism evidence="1 2">
    <name type="scientific">Shewanella benthica</name>
    <dbReference type="NCBI Taxonomy" id="43661"/>
    <lineage>
        <taxon>Bacteria</taxon>
        <taxon>Pseudomonadati</taxon>
        <taxon>Pseudomonadota</taxon>
        <taxon>Gammaproteobacteria</taxon>
        <taxon>Alteromonadales</taxon>
        <taxon>Shewanellaceae</taxon>
        <taxon>Shewanella</taxon>
    </lineage>
</organism>
<proteinExistence type="predicted"/>
<dbReference type="AlphaFoldDB" id="A0A330M9H4"/>
<sequence length="52" mass="5772">MILPNNLSPETGPLDDFEISAGRSQDAAFGQQHKAELPNDVVTFLPRFPFRS</sequence>
<gene>
    <name evidence="1" type="ORF">SHEWBE_4104</name>
</gene>
<protein>
    <submittedName>
        <fullName evidence="1">Uncharacterized protein</fullName>
    </submittedName>
</protein>